<name>A0ABV1CVT7_9FIRM</name>
<dbReference type="Proteomes" id="UP001433088">
    <property type="component" value="Unassembled WGS sequence"/>
</dbReference>
<comment type="caution">
    <text evidence="1">The sequence shown here is derived from an EMBL/GenBank/DDBJ whole genome shotgun (WGS) entry which is preliminary data.</text>
</comment>
<reference evidence="1 2" key="1">
    <citation type="submission" date="2024-03" db="EMBL/GenBank/DDBJ databases">
        <title>Human intestinal bacterial collection.</title>
        <authorList>
            <person name="Pauvert C."/>
            <person name="Hitch T.C.A."/>
            <person name="Clavel T."/>
        </authorList>
    </citation>
    <scope>NUCLEOTIDE SEQUENCE [LARGE SCALE GENOMIC DNA]</scope>
    <source>
        <strain evidence="1 2">CLA-AA-H81</strain>
    </source>
</reference>
<dbReference type="RefSeq" id="WP_349173467.1">
    <property type="nucleotide sequence ID" value="NZ_JBBMEU010000027.1"/>
</dbReference>
<evidence type="ECO:0000313" key="2">
    <source>
        <dbReference type="Proteomes" id="UP001433088"/>
    </source>
</evidence>
<dbReference type="EMBL" id="JBBMEU010000027">
    <property type="protein sequence ID" value="MEQ2422246.1"/>
    <property type="molecule type" value="Genomic_DNA"/>
</dbReference>
<protein>
    <recommendedName>
        <fullName evidence="3">DUF3277 family protein</fullName>
    </recommendedName>
</protein>
<keyword evidence="2" id="KW-1185">Reference proteome</keyword>
<evidence type="ECO:0008006" key="3">
    <source>
        <dbReference type="Google" id="ProtNLM"/>
    </source>
</evidence>
<sequence length="143" mass="15862">MSDVLTYDPKKNIIIYGGRQLTGFAEDDMITIKPLGDGMQIYSGADGEVGRSVDPNSTFEVKVSLATSSKSNDYLSECYNKDRRTGSYMLPLTIKDLSGSTLFFAKQAWVQNFPESKRGRKIDNQDWTFNTGQVNDPVIGGND</sequence>
<gene>
    <name evidence="1" type="ORF">WMO23_05810</name>
</gene>
<dbReference type="InterPro" id="IPR021695">
    <property type="entry name" value="Phage_KPP10_Orf10"/>
</dbReference>
<accession>A0ABV1CVT7</accession>
<evidence type="ECO:0000313" key="1">
    <source>
        <dbReference type="EMBL" id="MEQ2422246.1"/>
    </source>
</evidence>
<dbReference type="NCBIfam" id="NF047581">
    <property type="entry name" value="gp105_phage_fam"/>
    <property type="match status" value="1"/>
</dbReference>
<proteinExistence type="predicted"/>
<organism evidence="1 2">
    <name type="scientific">Megasphaera intestinihominis</name>
    <dbReference type="NCBI Taxonomy" id="3133159"/>
    <lineage>
        <taxon>Bacteria</taxon>
        <taxon>Bacillati</taxon>
        <taxon>Bacillota</taxon>
        <taxon>Negativicutes</taxon>
        <taxon>Veillonellales</taxon>
        <taxon>Veillonellaceae</taxon>
        <taxon>Megasphaera</taxon>
    </lineage>
</organism>